<evidence type="ECO:0000313" key="14">
    <source>
        <dbReference type="Proteomes" id="UP000824017"/>
    </source>
</evidence>
<dbReference type="GO" id="GO:0004721">
    <property type="term" value="F:phosphoprotein phosphatase activity"/>
    <property type="evidence" value="ECO:0007669"/>
    <property type="project" value="TreeGrafter"/>
</dbReference>
<dbReference type="InterPro" id="IPR050351">
    <property type="entry name" value="BphY/WalK/GraS-like"/>
</dbReference>
<comment type="subcellular location">
    <subcellularLocation>
        <location evidence="2">Cell membrane</location>
        <topology evidence="2">Multi-pass membrane protein</topology>
    </subcellularLocation>
</comment>
<dbReference type="AlphaFoldDB" id="A0A9D2IJU1"/>
<evidence type="ECO:0000256" key="5">
    <source>
        <dbReference type="ARBA" id="ARBA00022679"/>
    </source>
</evidence>
<evidence type="ECO:0000256" key="3">
    <source>
        <dbReference type="ARBA" id="ARBA00012438"/>
    </source>
</evidence>
<feature type="transmembrane region" description="Helical" evidence="11">
    <location>
        <begin position="12"/>
        <end position="34"/>
    </location>
</feature>
<protein>
    <recommendedName>
        <fullName evidence="3">histidine kinase</fullName>
        <ecNumber evidence="3">2.7.13.3</ecNumber>
    </recommendedName>
</protein>
<reference evidence="13" key="1">
    <citation type="journal article" date="2021" name="PeerJ">
        <title>Extensive microbial diversity within the chicken gut microbiome revealed by metagenomics and culture.</title>
        <authorList>
            <person name="Gilroy R."/>
            <person name="Ravi A."/>
            <person name="Getino M."/>
            <person name="Pursley I."/>
            <person name="Horton D.L."/>
            <person name="Alikhan N.F."/>
            <person name="Baker D."/>
            <person name="Gharbi K."/>
            <person name="Hall N."/>
            <person name="Watson M."/>
            <person name="Adriaenssens E.M."/>
            <person name="Foster-Nyarko E."/>
            <person name="Jarju S."/>
            <person name="Secka A."/>
            <person name="Antonio M."/>
            <person name="Oren A."/>
            <person name="Chaudhuri R.R."/>
            <person name="La Ragione R."/>
            <person name="Hildebrand F."/>
            <person name="Pallen M.J."/>
        </authorList>
    </citation>
    <scope>NUCLEOTIDE SEQUENCE</scope>
    <source>
        <strain evidence="13">ChiGjej1B1-13045</strain>
    </source>
</reference>
<keyword evidence="9" id="KW-0902">Two-component regulatory system</keyword>
<feature type="domain" description="Histidine kinase" evidence="12">
    <location>
        <begin position="127"/>
        <end position="328"/>
    </location>
</feature>
<evidence type="ECO:0000256" key="4">
    <source>
        <dbReference type="ARBA" id="ARBA00022475"/>
    </source>
</evidence>
<dbReference type="GO" id="GO:0000155">
    <property type="term" value="F:phosphorelay sensor kinase activity"/>
    <property type="evidence" value="ECO:0007669"/>
    <property type="project" value="TreeGrafter"/>
</dbReference>
<dbReference type="InterPro" id="IPR036890">
    <property type="entry name" value="HATPase_C_sf"/>
</dbReference>
<evidence type="ECO:0000256" key="6">
    <source>
        <dbReference type="ARBA" id="ARBA00022692"/>
    </source>
</evidence>
<keyword evidence="10 11" id="KW-0472">Membrane</keyword>
<dbReference type="EMBL" id="DXCD01000195">
    <property type="protein sequence ID" value="HIZ13753.1"/>
    <property type="molecule type" value="Genomic_DNA"/>
</dbReference>
<dbReference type="Pfam" id="PF02518">
    <property type="entry name" value="HATPase_c"/>
    <property type="match status" value="1"/>
</dbReference>
<dbReference type="GO" id="GO:0016036">
    <property type="term" value="P:cellular response to phosphate starvation"/>
    <property type="evidence" value="ECO:0007669"/>
    <property type="project" value="TreeGrafter"/>
</dbReference>
<name>A0A9D2IJU1_9FIRM</name>
<keyword evidence="8 11" id="KW-1133">Transmembrane helix</keyword>
<accession>A0A9D2IJU1</accession>
<dbReference type="PANTHER" id="PTHR45453:SF2">
    <property type="entry name" value="HISTIDINE KINASE"/>
    <property type="match status" value="1"/>
</dbReference>
<keyword evidence="5" id="KW-0808">Transferase</keyword>
<dbReference type="PROSITE" id="PS50109">
    <property type="entry name" value="HIS_KIN"/>
    <property type="match status" value="1"/>
</dbReference>
<feature type="transmembrane region" description="Helical" evidence="11">
    <location>
        <begin position="40"/>
        <end position="59"/>
    </location>
</feature>
<evidence type="ECO:0000313" key="13">
    <source>
        <dbReference type="EMBL" id="HIZ13753.1"/>
    </source>
</evidence>
<dbReference type="InterPro" id="IPR004358">
    <property type="entry name" value="Sig_transdc_His_kin-like_C"/>
</dbReference>
<keyword evidence="7 13" id="KW-0418">Kinase</keyword>
<evidence type="ECO:0000256" key="8">
    <source>
        <dbReference type="ARBA" id="ARBA00022989"/>
    </source>
</evidence>
<dbReference type="SUPFAM" id="SSF55874">
    <property type="entry name" value="ATPase domain of HSP90 chaperone/DNA topoisomerase II/histidine kinase"/>
    <property type="match status" value="1"/>
</dbReference>
<evidence type="ECO:0000256" key="7">
    <source>
        <dbReference type="ARBA" id="ARBA00022777"/>
    </source>
</evidence>
<dbReference type="PANTHER" id="PTHR45453">
    <property type="entry name" value="PHOSPHATE REGULON SENSOR PROTEIN PHOR"/>
    <property type="match status" value="1"/>
</dbReference>
<gene>
    <name evidence="13" type="ORF">H9817_07505</name>
</gene>
<comment type="catalytic activity">
    <reaction evidence="1">
        <text>ATP + protein L-histidine = ADP + protein N-phospho-L-histidine.</text>
        <dbReference type="EC" id="2.7.13.3"/>
    </reaction>
</comment>
<dbReference type="Gene3D" id="3.30.565.10">
    <property type="entry name" value="Histidine kinase-like ATPase, C-terminal domain"/>
    <property type="match status" value="1"/>
</dbReference>
<dbReference type="InterPro" id="IPR005467">
    <property type="entry name" value="His_kinase_dom"/>
</dbReference>
<dbReference type="PRINTS" id="PR00344">
    <property type="entry name" value="BCTRLSENSOR"/>
</dbReference>
<evidence type="ECO:0000259" key="12">
    <source>
        <dbReference type="PROSITE" id="PS50109"/>
    </source>
</evidence>
<dbReference type="Proteomes" id="UP000824017">
    <property type="component" value="Unassembled WGS sequence"/>
</dbReference>
<evidence type="ECO:0000256" key="1">
    <source>
        <dbReference type="ARBA" id="ARBA00000085"/>
    </source>
</evidence>
<reference evidence="13" key="2">
    <citation type="submission" date="2021-04" db="EMBL/GenBank/DDBJ databases">
        <authorList>
            <person name="Gilroy R."/>
        </authorList>
    </citation>
    <scope>NUCLEOTIDE SEQUENCE</scope>
    <source>
        <strain evidence="13">ChiGjej1B1-13045</strain>
    </source>
</reference>
<evidence type="ECO:0000256" key="10">
    <source>
        <dbReference type="ARBA" id="ARBA00023136"/>
    </source>
</evidence>
<proteinExistence type="predicted"/>
<organism evidence="13 14">
    <name type="scientific">Candidatus Mediterraneibacter stercorigallinarum</name>
    <dbReference type="NCBI Taxonomy" id="2838686"/>
    <lineage>
        <taxon>Bacteria</taxon>
        <taxon>Bacillati</taxon>
        <taxon>Bacillota</taxon>
        <taxon>Clostridia</taxon>
        <taxon>Lachnospirales</taxon>
        <taxon>Lachnospiraceae</taxon>
        <taxon>Mediterraneibacter</taxon>
    </lineage>
</organism>
<sequence length="332" mass="38164">MKRFFRYLYDCRYVWVWAVFCSVIFAVVFALYGIKMEAVWYPILLSALLGIAMLIMGFVRRGRKHRELERVKLSGEILPDISDMLPRAGSLTEEDYQTLLLRMEAAYREKKGEWDAARQDMNDYYATWVHQIKAPIAVMKVLLQQDDTPENRELSAELFRVEQYAEMALTYVRLGEGASDLVIQEYDLDAIIRKAIRKYAGQFIRRKIRLIYEGTSARVITDEKWLAFIIEQLLSNAVKYTSEGSVTISVDDRKHLAVTDTGIGISPEDMPRIFEKGYTGYNGRLDKKSTGIGLYLCRAAADKLGHRLTAESEPGKGSRFVIDLESYPFRAE</sequence>
<dbReference type="EC" id="2.7.13.3" evidence="3"/>
<dbReference type="GO" id="GO:0005886">
    <property type="term" value="C:plasma membrane"/>
    <property type="evidence" value="ECO:0007669"/>
    <property type="project" value="UniProtKB-SubCell"/>
</dbReference>
<dbReference type="SMART" id="SM00387">
    <property type="entry name" value="HATPase_c"/>
    <property type="match status" value="1"/>
</dbReference>
<evidence type="ECO:0000256" key="9">
    <source>
        <dbReference type="ARBA" id="ARBA00023012"/>
    </source>
</evidence>
<keyword evidence="4" id="KW-1003">Cell membrane</keyword>
<keyword evidence="6 11" id="KW-0812">Transmembrane</keyword>
<evidence type="ECO:0000256" key="2">
    <source>
        <dbReference type="ARBA" id="ARBA00004651"/>
    </source>
</evidence>
<comment type="caution">
    <text evidence="13">The sequence shown here is derived from an EMBL/GenBank/DDBJ whole genome shotgun (WGS) entry which is preliminary data.</text>
</comment>
<dbReference type="InterPro" id="IPR003594">
    <property type="entry name" value="HATPase_dom"/>
</dbReference>
<evidence type="ECO:0000256" key="11">
    <source>
        <dbReference type="SAM" id="Phobius"/>
    </source>
</evidence>